<keyword evidence="8" id="KW-0470">Melanin biosynthesis</keyword>
<evidence type="ECO:0000256" key="10">
    <source>
        <dbReference type="ARBA" id="ARBA00048881"/>
    </source>
</evidence>
<dbReference type="GO" id="GO:0042438">
    <property type="term" value="P:melanin biosynthetic process"/>
    <property type="evidence" value="ECO:0007669"/>
    <property type="project" value="UniProtKB-KW"/>
</dbReference>
<evidence type="ECO:0000256" key="8">
    <source>
        <dbReference type="ARBA" id="ARBA00023101"/>
    </source>
</evidence>
<dbReference type="GO" id="GO:0004503">
    <property type="term" value="F:tyrosinase activity"/>
    <property type="evidence" value="ECO:0007669"/>
    <property type="project" value="UniProtKB-EC"/>
</dbReference>
<dbReference type="InterPro" id="IPR041640">
    <property type="entry name" value="Tyrosinase_C"/>
</dbReference>
<protein>
    <recommendedName>
        <fullName evidence="3">tyrosinase</fullName>
        <ecNumber evidence="3">1.14.18.1</ecNumber>
    </recommendedName>
</protein>
<evidence type="ECO:0000256" key="2">
    <source>
        <dbReference type="ARBA" id="ARBA00009928"/>
    </source>
</evidence>
<dbReference type="AlphaFoldDB" id="A0A1M2V476"/>
<dbReference type="Pfam" id="PF18132">
    <property type="entry name" value="Tyrosinase_C"/>
    <property type="match status" value="1"/>
</dbReference>
<evidence type="ECO:0000259" key="11">
    <source>
        <dbReference type="PROSITE" id="PS00497"/>
    </source>
</evidence>
<dbReference type="InterPro" id="IPR002227">
    <property type="entry name" value="Tyrosinase_Cu-bd"/>
</dbReference>
<comment type="caution">
    <text evidence="13">The sequence shown here is derived from an EMBL/GenBank/DDBJ whole genome shotgun (WGS) entry which is preliminary data.</text>
</comment>
<dbReference type="InterPro" id="IPR008922">
    <property type="entry name" value="Di-copper_centre_dom_sf"/>
</dbReference>
<dbReference type="PROSITE" id="PS00498">
    <property type="entry name" value="TYROSINASE_2"/>
    <property type="match status" value="1"/>
</dbReference>
<dbReference type="STRING" id="154538.A0A1M2V476"/>
<name>A0A1M2V476_TRAPU</name>
<evidence type="ECO:0000256" key="5">
    <source>
        <dbReference type="ARBA" id="ARBA00023002"/>
    </source>
</evidence>
<dbReference type="OrthoDB" id="6132182at2759"/>
<keyword evidence="4" id="KW-0479">Metal-binding</keyword>
<evidence type="ECO:0000313" key="14">
    <source>
        <dbReference type="Proteomes" id="UP000184267"/>
    </source>
</evidence>
<proteinExistence type="inferred from homology"/>
<evidence type="ECO:0000256" key="7">
    <source>
        <dbReference type="ARBA" id="ARBA00023033"/>
    </source>
</evidence>
<dbReference type="Gene3D" id="1.10.1280.10">
    <property type="entry name" value="Di-copper center containing domain from catechol oxidase"/>
    <property type="match status" value="1"/>
</dbReference>
<dbReference type="PROSITE" id="PS00497">
    <property type="entry name" value="TYROSINASE_1"/>
    <property type="match status" value="1"/>
</dbReference>
<keyword evidence="6" id="KW-0186">Copper</keyword>
<dbReference type="Pfam" id="PF00264">
    <property type="entry name" value="Tyrosinase"/>
    <property type="match status" value="1"/>
</dbReference>
<evidence type="ECO:0000256" key="6">
    <source>
        <dbReference type="ARBA" id="ARBA00023008"/>
    </source>
</evidence>
<dbReference type="Proteomes" id="UP000184267">
    <property type="component" value="Unassembled WGS sequence"/>
</dbReference>
<dbReference type="InterPro" id="IPR050316">
    <property type="entry name" value="Tyrosinase/Hemocyanin"/>
</dbReference>
<evidence type="ECO:0000256" key="1">
    <source>
        <dbReference type="ARBA" id="ARBA00001973"/>
    </source>
</evidence>
<feature type="domain" description="Tyrosinase copper-binding" evidence="12">
    <location>
        <begin position="251"/>
        <end position="262"/>
    </location>
</feature>
<dbReference type="OMA" id="IWHRAYL"/>
<evidence type="ECO:0000256" key="3">
    <source>
        <dbReference type="ARBA" id="ARBA00011906"/>
    </source>
</evidence>
<accession>A0A1M2V476</accession>
<keyword evidence="14" id="KW-1185">Reference proteome</keyword>
<dbReference type="SUPFAM" id="SSF48056">
    <property type="entry name" value="Di-copper centre-containing domain"/>
    <property type="match status" value="1"/>
</dbReference>
<evidence type="ECO:0000256" key="9">
    <source>
        <dbReference type="ARBA" id="ARBA00048233"/>
    </source>
</evidence>
<sequence length="560" mass="61759">MTVDSNSNLSFFQIAGIHGAPYIPYDGAGVQHVEPTPEFLGYCSHASVLFPTWHRPYMALIEQELQRVALDIAQRYTNFKEDWVDAAIQLRFPYWDWSSTARPPRELYTQPKLTVALPPLGQSDEIDNPFLLYRFQQKPADFPSPFVLPAWNSVTHRYGKVNASTGVVEDDIEALERALSDNGLKNRRDGTGRLLLSNTIATWEPFSNDNQGRFPEAAPNSLEKLHGNIHWFLGGGGGRGHLSSPPVAAFDPFFFIHHSQTDRLLALWMAMHPDAWVTASKENKGTWTIQAGGAVDATTPLTPFYCTGDGQFWSSEDLQAPTDGLFGYSYPDFDGIVDWSDKVAVQNKIRAHIEALYPFAASVKLWLAFDAGASQSLCPPLPPTAATAAIPAYYCYEAARAVLAWSAHITVKKFALRGSFSVSVFLGDPPSDPEDYAASPNFVGDYAAFAHPTPERCANCTRIGDITVGGEVELTRVIVERAEVASLHPDEVVPYLRRELCWRVWTGSGPAVHPAQVEELQIDVSATPHYLADEGEVVVGEPVVYHEVTRGLPGGCRHSD</sequence>
<gene>
    <name evidence="13" type="ORF">TRAPUB_7088</name>
</gene>
<comment type="catalytic activity">
    <reaction evidence="9">
        <text>2 L-dopa + O2 = 2 L-dopaquinone + 2 H2O</text>
        <dbReference type="Rhea" id="RHEA:34287"/>
        <dbReference type="ChEBI" id="CHEBI:15377"/>
        <dbReference type="ChEBI" id="CHEBI:15379"/>
        <dbReference type="ChEBI" id="CHEBI:57504"/>
        <dbReference type="ChEBI" id="CHEBI:57924"/>
        <dbReference type="EC" id="1.14.18.1"/>
    </reaction>
</comment>
<organism evidence="13 14">
    <name type="scientific">Trametes pubescens</name>
    <name type="common">White-rot fungus</name>
    <dbReference type="NCBI Taxonomy" id="154538"/>
    <lineage>
        <taxon>Eukaryota</taxon>
        <taxon>Fungi</taxon>
        <taxon>Dikarya</taxon>
        <taxon>Basidiomycota</taxon>
        <taxon>Agaricomycotina</taxon>
        <taxon>Agaricomycetes</taxon>
        <taxon>Polyporales</taxon>
        <taxon>Polyporaceae</taxon>
        <taxon>Trametes</taxon>
    </lineage>
</organism>
<dbReference type="GO" id="GO:0046872">
    <property type="term" value="F:metal ion binding"/>
    <property type="evidence" value="ECO:0007669"/>
    <property type="project" value="UniProtKB-KW"/>
</dbReference>
<dbReference type="PRINTS" id="PR00092">
    <property type="entry name" value="TYROSINASE"/>
</dbReference>
<comment type="cofactor">
    <cofactor evidence="1">
        <name>Cu(2+)</name>
        <dbReference type="ChEBI" id="CHEBI:29036"/>
    </cofactor>
</comment>
<comment type="similarity">
    <text evidence="2">Belongs to the tyrosinase family.</text>
</comment>
<dbReference type="EC" id="1.14.18.1" evidence="3"/>
<evidence type="ECO:0000259" key="12">
    <source>
        <dbReference type="PROSITE" id="PS00498"/>
    </source>
</evidence>
<dbReference type="EMBL" id="MNAD01001673">
    <property type="protein sequence ID" value="OJT02364.1"/>
    <property type="molecule type" value="Genomic_DNA"/>
</dbReference>
<feature type="domain" description="Tyrosinase copper-binding" evidence="11">
    <location>
        <begin position="45"/>
        <end position="62"/>
    </location>
</feature>
<evidence type="ECO:0000313" key="13">
    <source>
        <dbReference type="EMBL" id="OJT02364.1"/>
    </source>
</evidence>
<comment type="catalytic activity">
    <reaction evidence="10">
        <text>L-tyrosine + O2 = L-dopaquinone + H2O</text>
        <dbReference type="Rhea" id="RHEA:18117"/>
        <dbReference type="ChEBI" id="CHEBI:15377"/>
        <dbReference type="ChEBI" id="CHEBI:15379"/>
        <dbReference type="ChEBI" id="CHEBI:57924"/>
        <dbReference type="ChEBI" id="CHEBI:58315"/>
        <dbReference type="EC" id="1.14.18.1"/>
    </reaction>
</comment>
<dbReference type="PANTHER" id="PTHR11474">
    <property type="entry name" value="TYROSINASE FAMILY MEMBER"/>
    <property type="match status" value="1"/>
</dbReference>
<keyword evidence="7" id="KW-0503">Monooxygenase</keyword>
<dbReference type="PANTHER" id="PTHR11474:SF76">
    <property type="entry name" value="SHKT DOMAIN-CONTAINING PROTEIN"/>
    <property type="match status" value="1"/>
</dbReference>
<reference evidence="13 14" key="1">
    <citation type="submission" date="2016-10" db="EMBL/GenBank/DDBJ databases">
        <title>Genome sequence of the basidiomycete white-rot fungus Trametes pubescens.</title>
        <authorList>
            <person name="Makela M.R."/>
            <person name="Granchi Z."/>
            <person name="Peng M."/>
            <person name="De Vries R.P."/>
            <person name="Grigoriev I."/>
            <person name="Riley R."/>
            <person name="Hilden K."/>
        </authorList>
    </citation>
    <scope>NUCLEOTIDE SEQUENCE [LARGE SCALE GENOMIC DNA]</scope>
    <source>
        <strain evidence="13 14">FBCC735</strain>
    </source>
</reference>
<evidence type="ECO:0000256" key="4">
    <source>
        <dbReference type="ARBA" id="ARBA00022723"/>
    </source>
</evidence>
<dbReference type="Gene3D" id="2.60.310.20">
    <property type="match status" value="1"/>
</dbReference>
<keyword evidence="5" id="KW-0560">Oxidoreductase</keyword>